<name>A0A835ZVN3_SHEEP</name>
<dbReference type="AlphaFoldDB" id="A0A835ZVN3"/>
<proteinExistence type="predicted"/>
<feature type="compositionally biased region" description="Basic and acidic residues" evidence="1">
    <location>
        <begin position="57"/>
        <end position="70"/>
    </location>
</feature>
<protein>
    <submittedName>
        <fullName evidence="2">Uncharacterized protein</fullName>
    </submittedName>
</protein>
<evidence type="ECO:0000313" key="3">
    <source>
        <dbReference type="Proteomes" id="UP000664991"/>
    </source>
</evidence>
<evidence type="ECO:0000313" key="2">
    <source>
        <dbReference type="EMBL" id="KAG5201506.1"/>
    </source>
</evidence>
<comment type="caution">
    <text evidence="2">The sequence shown here is derived from an EMBL/GenBank/DDBJ whole genome shotgun (WGS) entry which is preliminary data.</text>
</comment>
<feature type="region of interest" description="Disordered" evidence="1">
    <location>
        <begin position="55"/>
        <end position="99"/>
    </location>
</feature>
<feature type="region of interest" description="Disordered" evidence="1">
    <location>
        <begin position="1"/>
        <end position="28"/>
    </location>
</feature>
<sequence length="99" mass="10763">MQPCRAAPKPMSVAKPTEFEQTDGSDLNFKTNLIPNGGGNGDLAKNLKTLIIRGTRRPSDRIPGPEKLREPAVASRRFGTPPNFPTVRRTQVHSGSPNT</sequence>
<dbReference type="Proteomes" id="UP000664991">
    <property type="component" value="Unassembled WGS sequence"/>
</dbReference>
<gene>
    <name evidence="2" type="ORF">JEQ12_004269</name>
</gene>
<reference evidence="2 3" key="1">
    <citation type="submission" date="2020-12" db="EMBL/GenBank/DDBJ databases">
        <title>De novo assembly of Tibetan sheep genome.</title>
        <authorList>
            <person name="Li X."/>
        </authorList>
    </citation>
    <scope>NUCLEOTIDE SEQUENCE [LARGE SCALE GENOMIC DNA]</scope>
    <source>
        <tissue evidence="2">Heart</tissue>
    </source>
</reference>
<evidence type="ECO:0000256" key="1">
    <source>
        <dbReference type="SAM" id="MobiDB-lite"/>
    </source>
</evidence>
<accession>A0A835ZVN3</accession>
<dbReference type="EMBL" id="JAEMGP010000013">
    <property type="protein sequence ID" value="KAG5201506.1"/>
    <property type="molecule type" value="Genomic_DNA"/>
</dbReference>
<feature type="compositionally biased region" description="Polar residues" evidence="1">
    <location>
        <begin position="88"/>
        <end position="99"/>
    </location>
</feature>
<organism evidence="2 3">
    <name type="scientific">Ovis aries</name>
    <name type="common">Sheep</name>
    <dbReference type="NCBI Taxonomy" id="9940"/>
    <lineage>
        <taxon>Eukaryota</taxon>
        <taxon>Metazoa</taxon>
        <taxon>Chordata</taxon>
        <taxon>Craniata</taxon>
        <taxon>Vertebrata</taxon>
        <taxon>Euteleostomi</taxon>
        <taxon>Mammalia</taxon>
        <taxon>Eutheria</taxon>
        <taxon>Laurasiatheria</taxon>
        <taxon>Artiodactyla</taxon>
        <taxon>Ruminantia</taxon>
        <taxon>Pecora</taxon>
        <taxon>Bovidae</taxon>
        <taxon>Caprinae</taxon>
        <taxon>Ovis</taxon>
    </lineage>
</organism>